<evidence type="ECO:0000313" key="3">
    <source>
        <dbReference type="Proteomes" id="UP000504610"/>
    </source>
</evidence>
<sequence length="280" mass="33048">MDIKNGHRVKFWTDIWLPAGRLIDIARETGTQKLGITRNALICEVLVDGVWRFRACRDRLIRGLVQEIRRLPLLLTANVPDGVLWRNGPDDYGDRFIASSTWQQIRTRKEEVRWSRIVWFPQGVPRFAFITWLAFRDRLSTGHRMRMWGQTQCCIFCGEPDETRDHLFFACPYTFTLWIQVVGNLFGGEPDPDWDSTIATMINGTYDRLTFILLRLVLQVTIYYIWRERNDRRHNKPAKPVEQLGRIIDKTMRNRITSTNYHIKPRLTGLMQRWFGAHIG</sequence>
<feature type="domain" description="Reverse transcriptase zinc-binding" evidence="2">
    <location>
        <begin position="96"/>
        <end position="178"/>
    </location>
</feature>
<proteinExistence type="predicted"/>
<protein>
    <submittedName>
        <fullName evidence="4">Uncharacterized protein LOC130510120</fullName>
    </submittedName>
</protein>
<feature type="transmembrane region" description="Helical" evidence="1">
    <location>
        <begin position="209"/>
        <end position="226"/>
    </location>
</feature>
<gene>
    <name evidence="4" type="primary">LOC130510120</name>
</gene>
<reference evidence="4" key="2">
    <citation type="submission" date="2025-08" db="UniProtKB">
        <authorList>
            <consortium name="RefSeq"/>
        </authorList>
    </citation>
    <scope>IDENTIFICATION</scope>
    <source>
        <tissue evidence="4">Leaf</tissue>
    </source>
</reference>
<keyword evidence="1" id="KW-1133">Transmembrane helix</keyword>
<dbReference type="PANTHER" id="PTHR33116">
    <property type="entry name" value="REVERSE TRANSCRIPTASE ZINC-BINDING DOMAIN-CONTAINING PROTEIN-RELATED-RELATED"/>
    <property type="match status" value="1"/>
</dbReference>
<keyword evidence="3" id="KW-1185">Reference proteome</keyword>
<dbReference type="OrthoDB" id="1938625at2759"/>
<keyword evidence="1" id="KW-0812">Transmembrane</keyword>
<name>A0A9W3DFF2_RAPSA</name>
<dbReference type="PANTHER" id="PTHR33116:SF76">
    <property type="entry name" value="DUF4283 DOMAIN-CONTAINING PROTEIN"/>
    <property type="match status" value="1"/>
</dbReference>
<organism evidence="3 4">
    <name type="scientific">Raphanus sativus</name>
    <name type="common">Radish</name>
    <name type="synonym">Raphanus raphanistrum var. sativus</name>
    <dbReference type="NCBI Taxonomy" id="3726"/>
    <lineage>
        <taxon>Eukaryota</taxon>
        <taxon>Viridiplantae</taxon>
        <taxon>Streptophyta</taxon>
        <taxon>Embryophyta</taxon>
        <taxon>Tracheophyta</taxon>
        <taxon>Spermatophyta</taxon>
        <taxon>Magnoliopsida</taxon>
        <taxon>eudicotyledons</taxon>
        <taxon>Gunneridae</taxon>
        <taxon>Pentapetalae</taxon>
        <taxon>rosids</taxon>
        <taxon>malvids</taxon>
        <taxon>Brassicales</taxon>
        <taxon>Brassicaceae</taxon>
        <taxon>Brassiceae</taxon>
        <taxon>Raphanus</taxon>
    </lineage>
</organism>
<reference evidence="3" key="1">
    <citation type="journal article" date="2019" name="Database">
        <title>The radish genome database (RadishGD): an integrated information resource for radish genomics.</title>
        <authorList>
            <person name="Yu H.J."/>
            <person name="Baek S."/>
            <person name="Lee Y.J."/>
            <person name="Cho A."/>
            <person name="Mun J.H."/>
        </authorList>
    </citation>
    <scope>NUCLEOTIDE SEQUENCE [LARGE SCALE GENOMIC DNA]</scope>
    <source>
        <strain evidence="3">cv. WK10039</strain>
    </source>
</reference>
<evidence type="ECO:0000256" key="1">
    <source>
        <dbReference type="SAM" id="Phobius"/>
    </source>
</evidence>
<dbReference type="AlphaFoldDB" id="A0A9W3DFF2"/>
<dbReference type="GeneID" id="130510120"/>
<dbReference type="RefSeq" id="XP_056862448.1">
    <property type="nucleotide sequence ID" value="XM_057006468.1"/>
</dbReference>
<keyword evidence="1" id="KW-0472">Membrane</keyword>
<evidence type="ECO:0000259" key="2">
    <source>
        <dbReference type="Pfam" id="PF13966"/>
    </source>
</evidence>
<dbReference type="Pfam" id="PF13966">
    <property type="entry name" value="zf-RVT"/>
    <property type="match status" value="1"/>
</dbReference>
<dbReference type="InterPro" id="IPR026960">
    <property type="entry name" value="RVT-Znf"/>
</dbReference>
<dbReference type="KEGG" id="rsz:130510120"/>
<evidence type="ECO:0000313" key="4">
    <source>
        <dbReference type="RefSeq" id="XP_056862448.1"/>
    </source>
</evidence>
<accession>A0A9W3DFF2</accession>
<dbReference type="Proteomes" id="UP000504610">
    <property type="component" value="Chromosome 3"/>
</dbReference>